<dbReference type="InterPro" id="IPR036519">
    <property type="entry name" value="UPF0058_sf"/>
</dbReference>
<evidence type="ECO:0000313" key="2">
    <source>
        <dbReference type="Proteomes" id="UP001154061"/>
    </source>
</evidence>
<dbReference type="RefSeq" id="WP_277523790.1">
    <property type="nucleotide sequence ID" value="NZ_JAMQOT010000008.1"/>
</dbReference>
<dbReference type="InterPro" id="IPR002753">
    <property type="entry name" value="UPF0058"/>
</dbReference>
<dbReference type="Gene3D" id="1.20.1270.110">
    <property type="entry name" value="Uncharacterised protein family UPF0058"/>
    <property type="match status" value="1"/>
</dbReference>
<proteinExistence type="predicted"/>
<evidence type="ECO:0000313" key="1">
    <source>
        <dbReference type="EMBL" id="MDF9747631.1"/>
    </source>
</evidence>
<name>A0A9Q4Q3J7_9EURY</name>
<dbReference type="SUPFAM" id="SSF140371">
    <property type="entry name" value="Vng1086c-like"/>
    <property type="match status" value="1"/>
</dbReference>
<dbReference type="EMBL" id="JAMQOT010000008">
    <property type="protein sequence ID" value="MDF9747631.1"/>
    <property type="molecule type" value="Genomic_DNA"/>
</dbReference>
<accession>A0A9Q4Q3J7</accession>
<organism evidence="1 2">
    <name type="scientific">Natrinema salsiterrestre</name>
    <dbReference type="NCBI Taxonomy" id="2950540"/>
    <lineage>
        <taxon>Archaea</taxon>
        <taxon>Methanobacteriati</taxon>
        <taxon>Methanobacteriota</taxon>
        <taxon>Stenosarchaea group</taxon>
        <taxon>Halobacteria</taxon>
        <taxon>Halobacteriales</taxon>
        <taxon>Natrialbaceae</taxon>
        <taxon>Natrinema</taxon>
    </lineage>
</organism>
<reference evidence="1" key="1">
    <citation type="submission" date="2022-06" db="EMBL/GenBank/DDBJ databases">
        <title>Natrinema sp. a new haloarchaeum isolate from saline soil.</title>
        <authorList>
            <person name="Strakova D."/>
            <person name="Galisteo C."/>
            <person name="Sanchez-Porro C."/>
            <person name="Ventosa A."/>
        </authorList>
    </citation>
    <scope>NUCLEOTIDE SEQUENCE</scope>
    <source>
        <strain evidence="1">S1CR25-10</strain>
    </source>
</reference>
<gene>
    <name evidence="1" type="ORF">NDI89_18800</name>
</gene>
<comment type="caution">
    <text evidence="1">The sequence shown here is derived from an EMBL/GenBank/DDBJ whole genome shotgun (WGS) entry which is preliminary data.</text>
</comment>
<protein>
    <submittedName>
        <fullName evidence="1">UPF0058 family protein</fullName>
    </submittedName>
</protein>
<dbReference type="AlphaFoldDB" id="A0A9Q4Q3J7"/>
<dbReference type="Proteomes" id="UP001154061">
    <property type="component" value="Unassembled WGS sequence"/>
</dbReference>
<dbReference type="Pfam" id="PF01893">
    <property type="entry name" value="UPF0058"/>
    <property type="match status" value="1"/>
</dbReference>
<keyword evidence="2" id="KW-1185">Reference proteome</keyword>
<sequence length="78" mass="8805">MRSQELIHFHALLVEVRAELEDGGDVPPDAFAAYDAQPVRPSHVHRRKEAHEKGIELLLRGIDRSIRTLPPPEPTPQP</sequence>